<dbReference type="AlphaFoldDB" id="A0A6P7G986"/>
<reference evidence="1 2" key="1">
    <citation type="submission" date="2025-04" db="UniProtKB">
        <authorList>
            <consortium name="RefSeq"/>
        </authorList>
    </citation>
    <scope>IDENTIFICATION</scope>
    <source>
        <tissue evidence="1 2">Whole insect</tissue>
    </source>
</reference>
<accession>A0A6P7G986</accession>
<dbReference type="RefSeq" id="XP_028145766.1">
    <property type="nucleotide sequence ID" value="XM_028289965.1"/>
</dbReference>
<protein>
    <submittedName>
        <fullName evidence="1 2">Uncharacterized protein LOC114339333</fullName>
    </submittedName>
</protein>
<evidence type="ECO:0000313" key="2">
    <source>
        <dbReference type="RefSeq" id="XP_028145767.1"/>
    </source>
</evidence>
<proteinExistence type="predicted"/>
<gene>
    <name evidence="1 2" type="primary">LOC114339333</name>
</gene>
<organism evidence="1">
    <name type="scientific">Diabrotica virgifera virgifera</name>
    <name type="common">western corn rootworm</name>
    <dbReference type="NCBI Taxonomy" id="50390"/>
    <lineage>
        <taxon>Eukaryota</taxon>
        <taxon>Metazoa</taxon>
        <taxon>Ecdysozoa</taxon>
        <taxon>Arthropoda</taxon>
        <taxon>Hexapoda</taxon>
        <taxon>Insecta</taxon>
        <taxon>Pterygota</taxon>
        <taxon>Neoptera</taxon>
        <taxon>Endopterygota</taxon>
        <taxon>Coleoptera</taxon>
        <taxon>Polyphaga</taxon>
        <taxon>Cucujiformia</taxon>
        <taxon>Chrysomeloidea</taxon>
        <taxon>Chrysomelidae</taxon>
        <taxon>Galerucinae</taxon>
        <taxon>Diabroticina</taxon>
        <taxon>Diabroticites</taxon>
        <taxon>Diabrotica</taxon>
    </lineage>
</organism>
<sequence>MWHKTVRKWRIDNNGKEITKADVPKVLSDLINEPNMTQNIISGFKISGLNSFDANNVVYSKIIQRQTLTSTNTDTEEVRHHLRFIEAHIEPSILAQFKDAKTKNCCMTSGYD</sequence>
<name>A0A6P7G986_DIAVI</name>
<dbReference type="RefSeq" id="XP_028145767.1">
    <property type="nucleotide sequence ID" value="XM_028289966.1"/>
</dbReference>
<evidence type="ECO:0000313" key="1">
    <source>
        <dbReference type="RefSeq" id="XP_028145766.1"/>
    </source>
</evidence>